<dbReference type="OrthoDB" id="6892979at2"/>
<organism evidence="1 2">
    <name type="scientific">Caballeronia udeis</name>
    <dbReference type="NCBI Taxonomy" id="1232866"/>
    <lineage>
        <taxon>Bacteria</taxon>
        <taxon>Pseudomonadati</taxon>
        <taxon>Pseudomonadota</taxon>
        <taxon>Betaproteobacteria</taxon>
        <taxon>Burkholderiales</taxon>
        <taxon>Burkholderiaceae</taxon>
        <taxon>Caballeronia</taxon>
    </lineage>
</organism>
<dbReference type="EMBL" id="FCOK02000083">
    <property type="protein sequence ID" value="SAL67233.1"/>
    <property type="molecule type" value="Genomic_DNA"/>
</dbReference>
<dbReference type="Proteomes" id="UP000054683">
    <property type="component" value="Unassembled WGS sequence"/>
</dbReference>
<accession>A0A158JFI8</accession>
<name>A0A158JFI8_9BURK</name>
<dbReference type="RefSeq" id="WP_062091823.1">
    <property type="nucleotide sequence ID" value="NZ_FCOK02000083.1"/>
</dbReference>
<gene>
    <name evidence="1" type="ORF">AWB69_07685</name>
</gene>
<evidence type="ECO:0000313" key="1">
    <source>
        <dbReference type="EMBL" id="SAL67233.1"/>
    </source>
</evidence>
<protein>
    <submittedName>
        <fullName evidence="1">Uncharacterized protein</fullName>
    </submittedName>
</protein>
<reference evidence="1 2" key="1">
    <citation type="submission" date="2016-01" db="EMBL/GenBank/DDBJ databases">
        <authorList>
            <person name="Oliw E.H."/>
        </authorList>
    </citation>
    <scope>NUCLEOTIDE SEQUENCE [LARGE SCALE GENOMIC DNA]</scope>
    <source>
        <strain evidence="1">LMG 27134</strain>
    </source>
</reference>
<sequence>MTQCTLKTAIGGQAVTVLMGWDKPLQYHFMVIEYLNGDDELLSSNLDDGEVALAGRLPTLRRKPARLASSCRLRCWRSCRPMKR</sequence>
<dbReference type="AlphaFoldDB" id="A0A158JFI8"/>
<proteinExistence type="predicted"/>
<evidence type="ECO:0000313" key="2">
    <source>
        <dbReference type="Proteomes" id="UP000054683"/>
    </source>
</evidence>